<evidence type="ECO:0000256" key="1">
    <source>
        <dbReference type="SAM" id="SignalP"/>
    </source>
</evidence>
<dbReference type="Pfam" id="PF01607">
    <property type="entry name" value="CBM_14"/>
    <property type="match status" value="2"/>
</dbReference>
<name>A0A811V3N6_CERCA</name>
<keyword evidence="1" id="KW-0732">Signal</keyword>
<evidence type="ECO:0000259" key="2">
    <source>
        <dbReference type="PROSITE" id="PS50940"/>
    </source>
</evidence>
<dbReference type="Gene3D" id="2.170.140.10">
    <property type="entry name" value="Chitin binding domain"/>
    <property type="match status" value="2"/>
</dbReference>
<dbReference type="SUPFAM" id="SSF57625">
    <property type="entry name" value="Invertebrate chitin-binding proteins"/>
    <property type="match status" value="2"/>
</dbReference>
<evidence type="ECO:0000313" key="4">
    <source>
        <dbReference type="Proteomes" id="UP000606786"/>
    </source>
</evidence>
<organism evidence="3 4">
    <name type="scientific">Ceratitis capitata</name>
    <name type="common">Mediterranean fruit fly</name>
    <name type="synonym">Tephritis capitata</name>
    <dbReference type="NCBI Taxonomy" id="7213"/>
    <lineage>
        <taxon>Eukaryota</taxon>
        <taxon>Metazoa</taxon>
        <taxon>Ecdysozoa</taxon>
        <taxon>Arthropoda</taxon>
        <taxon>Hexapoda</taxon>
        <taxon>Insecta</taxon>
        <taxon>Pterygota</taxon>
        <taxon>Neoptera</taxon>
        <taxon>Endopterygota</taxon>
        <taxon>Diptera</taxon>
        <taxon>Brachycera</taxon>
        <taxon>Muscomorpha</taxon>
        <taxon>Tephritoidea</taxon>
        <taxon>Tephritidae</taxon>
        <taxon>Ceratitis</taxon>
        <taxon>Ceratitis</taxon>
    </lineage>
</organism>
<dbReference type="EMBL" id="CAJHJT010000034">
    <property type="protein sequence ID" value="CAD7005461.1"/>
    <property type="molecule type" value="Genomic_DNA"/>
</dbReference>
<sequence>MHTNIVKFIFFVPLILCIHAESFKECKNTADGTFVAVENNCLGYIYCMGDDSYTDLCPTDTYFDAEQQQCAIDDGLHCNRLATPLTETMVQQNEVTQTHPTISSTRTTVGANTGTQLVSTTAPSKRPQCKPTADEYFAYPQRCEYYYRCSRGYLSILRCSFGYGWDFQQNKCLPLKEVQCYRAARRRLY</sequence>
<dbReference type="PROSITE" id="PS50940">
    <property type="entry name" value="CHIT_BIND_II"/>
    <property type="match status" value="2"/>
</dbReference>
<proteinExistence type="predicted"/>
<dbReference type="OrthoDB" id="7992385at2759"/>
<dbReference type="InterPro" id="IPR002557">
    <property type="entry name" value="Chitin-bd_dom"/>
</dbReference>
<dbReference type="AlphaFoldDB" id="A0A811V3N6"/>
<dbReference type="InterPro" id="IPR036508">
    <property type="entry name" value="Chitin-bd_dom_sf"/>
</dbReference>
<accession>A0A811V3N6</accession>
<evidence type="ECO:0000313" key="3">
    <source>
        <dbReference type="EMBL" id="CAD7005461.1"/>
    </source>
</evidence>
<keyword evidence="4" id="KW-1185">Reference proteome</keyword>
<dbReference type="SMART" id="SM00494">
    <property type="entry name" value="ChtBD2"/>
    <property type="match status" value="2"/>
</dbReference>
<dbReference type="GO" id="GO:0008061">
    <property type="term" value="F:chitin binding"/>
    <property type="evidence" value="ECO:0007669"/>
    <property type="project" value="InterPro"/>
</dbReference>
<reference evidence="3" key="1">
    <citation type="submission" date="2020-11" db="EMBL/GenBank/DDBJ databases">
        <authorList>
            <person name="Whitehead M."/>
        </authorList>
    </citation>
    <scope>NUCLEOTIDE SEQUENCE</scope>
    <source>
        <strain evidence="3">EGII</strain>
    </source>
</reference>
<protein>
    <submittedName>
        <fullName evidence="3">(Mediterranean fruit fly) hypothetical protein</fullName>
    </submittedName>
</protein>
<feature type="domain" description="Chitin-binding type-2" evidence="2">
    <location>
        <begin position="126"/>
        <end position="182"/>
    </location>
</feature>
<feature type="chain" id="PRO_5032857282" evidence="1">
    <location>
        <begin position="21"/>
        <end position="189"/>
    </location>
</feature>
<comment type="caution">
    <text evidence="3">The sequence shown here is derived from an EMBL/GenBank/DDBJ whole genome shotgun (WGS) entry which is preliminary data.</text>
</comment>
<feature type="signal peptide" evidence="1">
    <location>
        <begin position="1"/>
        <end position="20"/>
    </location>
</feature>
<gene>
    <name evidence="3" type="ORF">CCAP1982_LOCUS13821</name>
</gene>
<dbReference type="Proteomes" id="UP000606786">
    <property type="component" value="Unassembled WGS sequence"/>
</dbReference>
<feature type="domain" description="Chitin-binding type-2" evidence="2">
    <location>
        <begin position="23"/>
        <end position="80"/>
    </location>
</feature>
<dbReference type="GO" id="GO:0005576">
    <property type="term" value="C:extracellular region"/>
    <property type="evidence" value="ECO:0007669"/>
    <property type="project" value="InterPro"/>
</dbReference>